<evidence type="ECO:0000313" key="2">
    <source>
        <dbReference type="EMBL" id="NVZ08267.1"/>
    </source>
</evidence>
<evidence type="ECO:0000313" key="3">
    <source>
        <dbReference type="Proteomes" id="UP000592294"/>
    </source>
</evidence>
<keyword evidence="3" id="KW-1185">Reference proteome</keyword>
<reference evidence="2 3" key="1">
    <citation type="submission" date="2020-06" db="EMBL/GenBank/DDBJ databases">
        <title>Whole-genome sequence of Allochromatium humboldtianum DSM 21881, type strain.</title>
        <authorList>
            <person name="Kyndt J.A."/>
            <person name="Meyer T.E."/>
        </authorList>
    </citation>
    <scope>NUCLEOTIDE SEQUENCE [LARGE SCALE GENOMIC DNA]</scope>
    <source>
        <strain evidence="2 3">DSM 21881</strain>
    </source>
</reference>
<feature type="transmembrane region" description="Helical" evidence="1">
    <location>
        <begin position="292"/>
        <end position="313"/>
    </location>
</feature>
<feature type="transmembrane region" description="Helical" evidence="1">
    <location>
        <begin position="57"/>
        <end position="80"/>
    </location>
</feature>
<feature type="transmembrane region" description="Helical" evidence="1">
    <location>
        <begin position="226"/>
        <end position="245"/>
    </location>
</feature>
<evidence type="ECO:0000256" key="1">
    <source>
        <dbReference type="SAM" id="Phobius"/>
    </source>
</evidence>
<name>A0A850RAJ9_9GAMM</name>
<dbReference type="EMBL" id="JABZEO010000002">
    <property type="protein sequence ID" value="NVZ08267.1"/>
    <property type="molecule type" value="Genomic_DNA"/>
</dbReference>
<gene>
    <name evidence="2" type="ORF">HW932_03220</name>
</gene>
<proteinExistence type="predicted"/>
<dbReference type="RefSeq" id="WP_176975057.1">
    <property type="nucleotide sequence ID" value="NZ_JABZEO010000002.1"/>
</dbReference>
<keyword evidence="1" id="KW-0812">Transmembrane</keyword>
<dbReference type="AlphaFoldDB" id="A0A850RAJ9"/>
<comment type="caution">
    <text evidence="2">The sequence shown here is derived from an EMBL/GenBank/DDBJ whole genome shotgun (WGS) entry which is preliminary data.</text>
</comment>
<accession>A0A850RAJ9</accession>
<protein>
    <submittedName>
        <fullName evidence="2">Uncharacterized protein</fullName>
    </submittedName>
</protein>
<feature type="transmembrane region" description="Helical" evidence="1">
    <location>
        <begin position="203"/>
        <end position="220"/>
    </location>
</feature>
<dbReference type="Proteomes" id="UP000592294">
    <property type="component" value="Unassembled WGS sequence"/>
</dbReference>
<sequence>MKPPSPPVVWEIDIPLATNPRLLKTLALVCGLAALISSLFMSVILGAQGDWDDIPPLVGILALIGLGMFVSFVLIALIVFGNRLRTRYTFDAQGIHQETIDRTSRLINRLTVLGGAASGQPGTMGAGLTARARESERLDWRGSFSLQVQPRVHRLIFRNAWRPLMEVYCTPENFAQVETLARHFMQRYHTPERTAARSPLPSYLGHSVLILLAAFMLFTAHDEFDLDLFAPILVMAFALATLWLIPLFGYVVLLVNAGILVSLVLAALEERTSYIRPQERYRHYEVFSDADWALLGFSLLALGYLSWLAWRAVRGRLLSLLMRDQGDQTGSGD</sequence>
<organism evidence="2 3">
    <name type="scientific">Allochromatium humboldtianum</name>
    <dbReference type="NCBI Taxonomy" id="504901"/>
    <lineage>
        <taxon>Bacteria</taxon>
        <taxon>Pseudomonadati</taxon>
        <taxon>Pseudomonadota</taxon>
        <taxon>Gammaproteobacteria</taxon>
        <taxon>Chromatiales</taxon>
        <taxon>Chromatiaceae</taxon>
        <taxon>Allochromatium</taxon>
    </lineage>
</organism>
<feature type="transmembrane region" description="Helical" evidence="1">
    <location>
        <begin position="26"/>
        <end position="45"/>
    </location>
</feature>
<keyword evidence="1" id="KW-1133">Transmembrane helix</keyword>
<keyword evidence="1" id="KW-0472">Membrane</keyword>